<reference evidence="10" key="1">
    <citation type="submission" date="2020-11" db="EMBL/GenBank/DDBJ databases">
        <title>Nocardioides cynanchi sp. nov., isolated from soil of rhizosphere of Cynanchum wilfordii.</title>
        <authorList>
            <person name="Lee J.-S."/>
            <person name="Suh M.K."/>
            <person name="Kim J.-S."/>
        </authorList>
    </citation>
    <scope>NUCLEOTIDE SEQUENCE</scope>
    <source>
        <strain evidence="10">KCTC 19276</strain>
    </source>
</reference>
<dbReference type="PRINTS" id="PR01806">
    <property type="entry name" value="VIRFACTRMVIN"/>
</dbReference>
<feature type="transmembrane region" description="Helical" evidence="9">
    <location>
        <begin position="443"/>
        <end position="463"/>
    </location>
</feature>
<keyword evidence="7 9" id="KW-0472">Membrane</keyword>
<dbReference type="PANTHER" id="PTHR47019:SF1">
    <property type="entry name" value="LIPID II FLIPPASE MURJ"/>
    <property type="match status" value="1"/>
</dbReference>
<evidence type="ECO:0000256" key="5">
    <source>
        <dbReference type="ARBA" id="ARBA00022984"/>
    </source>
</evidence>
<protein>
    <recommendedName>
        <fullName evidence="12">Peptidoglycan lipid II flippase</fullName>
    </recommendedName>
</protein>
<dbReference type="InterPro" id="IPR051050">
    <property type="entry name" value="Lipid_II_flippase_MurJ/MviN"/>
</dbReference>
<feature type="transmembrane region" description="Helical" evidence="9">
    <location>
        <begin position="268"/>
        <end position="285"/>
    </location>
</feature>
<dbReference type="AlphaFoldDB" id="A0A930YJ33"/>
<feature type="transmembrane region" description="Helical" evidence="9">
    <location>
        <begin position="420"/>
        <end position="437"/>
    </location>
</feature>
<keyword evidence="2" id="KW-1003">Cell membrane</keyword>
<dbReference type="GO" id="GO:0005886">
    <property type="term" value="C:plasma membrane"/>
    <property type="evidence" value="ECO:0007669"/>
    <property type="project" value="UniProtKB-SubCell"/>
</dbReference>
<dbReference type="GO" id="GO:0034204">
    <property type="term" value="P:lipid translocation"/>
    <property type="evidence" value="ECO:0007669"/>
    <property type="project" value="TreeGrafter"/>
</dbReference>
<evidence type="ECO:0000313" key="10">
    <source>
        <dbReference type="EMBL" id="MBF4768748.1"/>
    </source>
</evidence>
<feature type="transmembrane region" description="Helical" evidence="9">
    <location>
        <begin position="217"/>
        <end position="237"/>
    </location>
</feature>
<keyword evidence="11" id="KW-1185">Reference proteome</keyword>
<evidence type="ECO:0000256" key="4">
    <source>
        <dbReference type="ARBA" id="ARBA00022960"/>
    </source>
</evidence>
<feature type="region of interest" description="Disordered" evidence="8">
    <location>
        <begin position="1"/>
        <end position="24"/>
    </location>
</feature>
<feature type="transmembrane region" description="Helical" evidence="9">
    <location>
        <begin position="509"/>
        <end position="529"/>
    </location>
</feature>
<dbReference type="InterPro" id="IPR004268">
    <property type="entry name" value="MurJ"/>
</dbReference>
<evidence type="ECO:0000313" key="11">
    <source>
        <dbReference type="Proteomes" id="UP000660668"/>
    </source>
</evidence>
<dbReference type="PANTHER" id="PTHR47019">
    <property type="entry name" value="LIPID II FLIPPASE MURJ"/>
    <property type="match status" value="1"/>
</dbReference>
<feature type="transmembrane region" description="Helical" evidence="9">
    <location>
        <begin position="186"/>
        <end position="205"/>
    </location>
</feature>
<accession>A0A930YJ33</accession>
<dbReference type="EMBL" id="JADKPO010000016">
    <property type="protein sequence ID" value="MBF4768748.1"/>
    <property type="molecule type" value="Genomic_DNA"/>
</dbReference>
<comment type="subcellular location">
    <subcellularLocation>
        <location evidence="1">Cell membrane</location>
        <topology evidence="1">Multi-pass membrane protein</topology>
    </subcellularLocation>
</comment>
<dbReference type="Proteomes" id="UP000660668">
    <property type="component" value="Unassembled WGS sequence"/>
</dbReference>
<feature type="transmembrane region" description="Helical" evidence="9">
    <location>
        <begin position="346"/>
        <end position="370"/>
    </location>
</feature>
<feature type="transmembrane region" description="Helical" evidence="9">
    <location>
        <begin position="70"/>
        <end position="87"/>
    </location>
</feature>
<keyword evidence="4" id="KW-0133">Cell shape</keyword>
<feature type="transmembrane region" description="Helical" evidence="9">
    <location>
        <begin position="108"/>
        <end position="127"/>
    </location>
</feature>
<feature type="transmembrane region" description="Helical" evidence="9">
    <location>
        <begin position="147"/>
        <end position="174"/>
    </location>
</feature>
<name>A0A930YJ33_9ACTN</name>
<feature type="transmembrane region" description="Helical" evidence="9">
    <location>
        <begin position="45"/>
        <end position="64"/>
    </location>
</feature>
<feature type="transmembrane region" description="Helical" evidence="9">
    <location>
        <begin position="484"/>
        <end position="503"/>
    </location>
</feature>
<sequence length="557" mass="56767">MRRPIASPSTPRLPPPTASGDTTSRDSLLVSAGTALARLTGVARVVVIGAVLGPTTFGNAFQVANSLPNLVYYGFLAGSLVSTLLVPTMVRHLVAHEPAELELVARRFLGLVLAGTAVAAPMLVGLLPQVVASTSGSDPANADLVPLVTALVAMTAPQVALYAVAGTGAAVMYAHRRFALPACAPAVENVVLIAVFAVAATVYGTGREGAEVPTSELLLLGLGSTAAVAVHAAMQWWGARRCGVRLLPARGWTDPALRAVVRRARHSLLQAGLLALQTVALLVAMTRVPGGVVTFQIALNFYFLPVALVVTPIGIGALPRLAELHHGGDSADATGYWEAYVRAVRLALFLVVPATAGYVVLAGSLAHVVGVGALSRPDDHRMIAATLAVLSLGLVGHALFFVSTQAAYARDDSVRPLRSMALQAAVCLVGVVLAVLAADADALAPAVAAAYAIGCLAGGTHLATTLARGAQQGCAGWLRPLPRVLACSAVTAAAVLGLTRVAGEVTPGRLGAVLVVLVGGLAGAAVYAATQALLRAPELAWLREAVRRPVAANGTEA</sequence>
<evidence type="ECO:0000256" key="2">
    <source>
        <dbReference type="ARBA" id="ARBA00022475"/>
    </source>
</evidence>
<feature type="transmembrane region" description="Helical" evidence="9">
    <location>
        <begin position="297"/>
        <end position="318"/>
    </location>
</feature>
<evidence type="ECO:0008006" key="12">
    <source>
        <dbReference type="Google" id="ProtNLM"/>
    </source>
</evidence>
<gene>
    <name evidence="10" type="ORF">ISU10_13330</name>
</gene>
<evidence type="ECO:0000256" key="6">
    <source>
        <dbReference type="ARBA" id="ARBA00022989"/>
    </source>
</evidence>
<evidence type="ECO:0000256" key="8">
    <source>
        <dbReference type="SAM" id="MobiDB-lite"/>
    </source>
</evidence>
<dbReference type="GO" id="GO:0009252">
    <property type="term" value="P:peptidoglycan biosynthetic process"/>
    <property type="evidence" value="ECO:0007669"/>
    <property type="project" value="UniProtKB-KW"/>
</dbReference>
<evidence type="ECO:0000256" key="3">
    <source>
        <dbReference type="ARBA" id="ARBA00022692"/>
    </source>
</evidence>
<keyword evidence="3 9" id="KW-0812">Transmembrane</keyword>
<proteinExistence type="predicted"/>
<keyword evidence="5" id="KW-0573">Peptidoglycan synthesis</keyword>
<keyword evidence="6 9" id="KW-1133">Transmembrane helix</keyword>
<dbReference type="RefSeq" id="WP_194696884.1">
    <property type="nucleotide sequence ID" value="NZ_JADKPO010000016.1"/>
</dbReference>
<evidence type="ECO:0000256" key="7">
    <source>
        <dbReference type="ARBA" id="ARBA00023136"/>
    </source>
</evidence>
<dbReference type="Pfam" id="PF03023">
    <property type="entry name" value="MurJ"/>
    <property type="match status" value="1"/>
</dbReference>
<dbReference type="GO" id="GO:0008360">
    <property type="term" value="P:regulation of cell shape"/>
    <property type="evidence" value="ECO:0007669"/>
    <property type="project" value="UniProtKB-KW"/>
</dbReference>
<dbReference type="GO" id="GO:0015648">
    <property type="term" value="F:lipid-linked peptidoglycan transporter activity"/>
    <property type="evidence" value="ECO:0007669"/>
    <property type="project" value="TreeGrafter"/>
</dbReference>
<feature type="transmembrane region" description="Helical" evidence="9">
    <location>
        <begin position="382"/>
        <end position="408"/>
    </location>
</feature>
<evidence type="ECO:0000256" key="9">
    <source>
        <dbReference type="SAM" id="Phobius"/>
    </source>
</evidence>
<evidence type="ECO:0000256" key="1">
    <source>
        <dbReference type="ARBA" id="ARBA00004651"/>
    </source>
</evidence>
<comment type="caution">
    <text evidence="10">The sequence shown here is derived from an EMBL/GenBank/DDBJ whole genome shotgun (WGS) entry which is preliminary data.</text>
</comment>
<organism evidence="10 11">
    <name type="scientific">Nocardioides agariphilus</name>
    <dbReference type="NCBI Taxonomy" id="433664"/>
    <lineage>
        <taxon>Bacteria</taxon>
        <taxon>Bacillati</taxon>
        <taxon>Actinomycetota</taxon>
        <taxon>Actinomycetes</taxon>
        <taxon>Propionibacteriales</taxon>
        <taxon>Nocardioidaceae</taxon>
        <taxon>Nocardioides</taxon>
    </lineage>
</organism>